<organism evidence="2 3">
    <name type="scientific">Mycena sanguinolenta</name>
    <dbReference type="NCBI Taxonomy" id="230812"/>
    <lineage>
        <taxon>Eukaryota</taxon>
        <taxon>Fungi</taxon>
        <taxon>Dikarya</taxon>
        <taxon>Basidiomycota</taxon>
        <taxon>Agaricomycotina</taxon>
        <taxon>Agaricomycetes</taxon>
        <taxon>Agaricomycetidae</taxon>
        <taxon>Agaricales</taxon>
        <taxon>Marasmiineae</taxon>
        <taxon>Mycenaceae</taxon>
        <taxon>Mycena</taxon>
    </lineage>
</organism>
<dbReference type="Proteomes" id="UP000623467">
    <property type="component" value="Unassembled WGS sequence"/>
</dbReference>
<reference evidence="2" key="1">
    <citation type="submission" date="2020-05" db="EMBL/GenBank/DDBJ databases">
        <title>Mycena genomes resolve the evolution of fungal bioluminescence.</title>
        <authorList>
            <person name="Tsai I.J."/>
        </authorList>
    </citation>
    <scope>NUCLEOTIDE SEQUENCE</scope>
    <source>
        <strain evidence="2">160909Yilan</strain>
    </source>
</reference>
<comment type="caution">
    <text evidence="2">The sequence shown here is derived from an EMBL/GenBank/DDBJ whole genome shotgun (WGS) entry which is preliminary data.</text>
</comment>
<evidence type="ECO:0000256" key="1">
    <source>
        <dbReference type="SAM" id="SignalP"/>
    </source>
</evidence>
<evidence type="ECO:0000313" key="2">
    <source>
        <dbReference type="EMBL" id="KAF7375493.1"/>
    </source>
</evidence>
<proteinExistence type="predicted"/>
<feature type="chain" id="PRO_5034537539" evidence="1">
    <location>
        <begin position="16"/>
        <end position="344"/>
    </location>
</feature>
<keyword evidence="3" id="KW-1185">Reference proteome</keyword>
<keyword evidence="1" id="KW-0732">Signal</keyword>
<sequence>MLLGICSAWSDIALATPALWTTIHIHFPCGDDFAKVLPIWFLRARSRPLSISISLCGFSSNWNHRVSDVLWRHGGQLKHLEILDNDDDDFTLGDALDLFGDTTSVSLPLLETLTIRCQYERRQYLASQILRLLRGAPNIVEFISHKVWTRIARDSESCLVVPTLRQAIFGEISRGDDEILLYLALPALETLSLPLCYISGDDLVAFFERSAAPLWDLALGWEFGGIQSFHLHKCLRLIPSIARLKMWQPDADIVMQLFAILADSSLLPSLRDLTIHVYTGDESHISETSWRTLIRALSTRRMEHLYIVPVKAAPPMDVLTSLWELAVNGAKIHVGTEELNFVVA</sequence>
<gene>
    <name evidence="2" type="ORF">MSAN_00437300</name>
</gene>
<dbReference type="EMBL" id="JACAZH010000002">
    <property type="protein sequence ID" value="KAF7375493.1"/>
    <property type="molecule type" value="Genomic_DNA"/>
</dbReference>
<accession>A0A8H7DKC3</accession>
<protein>
    <submittedName>
        <fullName evidence="2">F-box domain-containing protein</fullName>
    </submittedName>
</protein>
<evidence type="ECO:0000313" key="3">
    <source>
        <dbReference type="Proteomes" id="UP000623467"/>
    </source>
</evidence>
<feature type="signal peptide" evidence="1">
    <location>
        <begin position="1"/>
        <end position="15"/>
    </location>
</feature>
<dbReference type="AlphaFoldDB" id="A0A8H7DKC3"/>
<name>A0A8H7DKC3_9AGAR</name>